<comment type="caution">
    <text evidence="2">The sequence shown here is derived from an EMBL/GenBank/DDBJ whole genome shotgun (WGS) entry which is preliminary data.</text>
</comment>
<feature type="transmembrane region" description="Helical" evidence="1">
    <location>
        <begin position="59"/>
        <end position="79"/>
    </location>
</feature>
<dbReference type="AlphaFoldDB" id="A0A0P6X0Z4"/>
<feature type="transmembrane region" description="Helical" evidence="1">
    <location>
        <begin position="117"/>
        <end position="136"/>
    </location>
</feature>
<organism evidence="2 3">
    <name type="scientific">Leptolinea tardivitalis</name>
    <dbReference type="NCBI Taxonomy" id="229920"/>
    <lineage>
        <taxon>Bacteria</taxon>
        <taxon>Bacillati</taxon>
        <taxon>Chloroflexota</taxon>
        <taxon>Anaerolineae</taxon>
        <taxon>Anaerolineales</taxon>
        <taxon>Anaerolineaceae</taxon>
        <taxon>Leptolinea</taxon>
    </lineage>
</organism>
<dbReference type="EMBL" id="LGCK01000007">
    <property type="protein sequence ID" value="KPL72876.1"/>
    <property type="molecule type" value="Genomic_DNA"/>
</dbReference>
<dbReference type="InterPro" id="IPR010390">
    <property type="entry name" value="ABC-2_transporter-like"/>
</dbReference>
<accession>A0A0P6X0Z4</accession>
<keyword evidence="1" id="KW-0472">Membrane</keyword>
<evidence type="ECO:0000256" key="1">
    <source>
        <dbReference type="SAM" id="Phobius"/>
    </source>
</evidence>
<dbReference type="Pfam" id="PF06182">
    <property type="entry name" value="ABC2_membrane_6"/>
    <property type="match status" value="1"/>
</dbReference>
<dbReference type="STRING" id="229920.ADM99_07455"/>
<proteinExistence type="predicted"/>
<dbReference type="RefSeq" id="WP_062421001.1">
    <property type="nucleotide sequence ID" value="NZ_BBYA01000008.1"/>
</dbReference>
<evidence type="ECO:0000313" key="3">
    <source>
        <dbReference type="Proteomes" id="UP000050430"/>
    </source>
</evidence>
<dbReference type="PANTHER" id="PTHR36833">
    <property type="entry name" value="SLR0610 PROTEIN-RELATED"/>
    <property type="match status" value="1"/>
</dbReference>
<protein>
    <recommendedName>
        <fullName evidence="4">ABC transporter permease</fullName>
    </recommendedName>
</protein>
<keyword evidence="3" id="KW-1185">Reference proteome</keyword>
<feature type="transmembrane region" description="Helical" evidence="1">
    <location>
        <begin position="201"/>
        <end position="219"/>
    </location>
</feature>
<dbReference type="OrthoDB" id="3818833at2"/>
<gene>
    <name evidence="2" type="ORF">ADM99_07455</name>
</gene>
<evidence type="ECO:0000313" key="2">
    <source>
        <dbReference type="EMBL" id="KPL72876.1"/>
    </source>
</evidence>
<sequence>MHILRLIPYFIKVSFQEEAAYRANFFISLFTSVLNLATGVLGIMILFGQIDSIHGWNEASTMALLGIYLMVTALRGLFIGPGLDALAGMDGEIWAGKFDFVLLRPLNTQALVSLRKWRLFSLFDLLLGLGVFILALAKMQTVLSAWQIFSFVIALFSGLVILYAILLIFSALVFWSPGVLFTWVFDGLFQMARYPMGMYPGWLRLVLTWIIPVGMITTIPAEALTGSLEPVMLVASLLLAAALFAAGTALFQIGLRRYSSASS</sequence>
<evidence type="ECO:0008006" key="4">
    <source>
        <dbReference type="Google" id="ProtNLM"/>
    </source>
</evidence>
<feature type="transmembrane region" description="Helical" evidence="1">
    <location>
        <begin position="25"/>
        <end position="47"/>
    </location>
</feature>
<name>A0A0P6X0Z4_9CHLR</name>
<feature type="transmembrane region" description="Helical" evidence="1">
    <location>
        <begin position="148"/>
        <end position="166"/>
    </location>
</feature>
<keyword evidence="1" id="KW-0812">Transmembrane</keyword>
<feature type="transmembrane region" description="Helical" evidence="1">
    <location>
        <begin position="231"/>
        <end position="255"/>
    </location>
</feature>
<dbReference type="PANTHER" id="PTHR36833:SF2">
    <property type="entry name" value="SLR0610 PROTEIN"/>
    <property type="match status" value="1"/>
</dbReference>
<reference evidence="2 3" key="1">
    <citation type="submission" date="2015-07" db="EMBL/GenBank/DDBJ databases">
        <title>Genome sequence of Leptolinea tardivitalis DSM 16556.</title>
        <authorList>
            <person name="Hemp J."/>
            <person name="Ward L.M."/>
            <person name="Pace L.A."/>
            <person name="Fischer W.W."/>
        </authorList>
    </citation>
    <scope>NUCLEOTIDE SEQUENCE [LARGE SCALE GENOMIC DNA]</scope>
    <source>
        <strain evidence="2 3">YMTK-2</strain>
    </source>
</reference>
<dbReference type="Proteomes" id="UP000050430">
    <property type="component" value="Unassembled WGS sequence"/>
</dbReference>
<keyword evidence="1" id="KW-1133">Transmembrane helix</keyword>